<keyword evidence="2" id="KW-1185">Reference proteome</keyword>
<evidence type="ECO:0000313" key="1">
    <source>
        <dbReference type="EMBL" id="GAW26674.1"/>
    </source>
</evidence>
<dbReference type="Proteomes" id="UP000054516">
    <property type="component" value="Unassembled WGS sequence"/>
</dbReference>
<dbReference type="EMBL" id="DF977488">
    <property type="protein sequence ID" value="GAW26674.1"/>
    <property type="molecule type" value="Genomic_DNA"/>
</dbReference>
<dbReference type="AlphaFoldDB" id="A0A1S8A990"/>
<name>A0A1S8A990_ROSNE</name>
<accession>A0A1S8A990</accession>
<reference evidence="1" key="1">
    <citation type="submission" date="2016-03" db="EMBL/GenBank/DDBJ databases">
        <title>Draft genome sequence of Rosellinia necatrix.</title>
        <authorList>
            <person name="Kanematsu S."/>
        </authorList>
    </citation>
    <scope>NUCLEOTIDE SEQUENCE [LARGE SCALE GENOMIC DNA]</scope>
    <source>
        <strain evidence="1">W97</strain>
    </source>
</reference>
<protein>
    <submittedName>
        <fullName evidence="1">Uncharacterized protein</fullName>
    </submittedName>
</protein>
<gene>
    <name evidence="1" type="ORF">SAMD00023353_4300030</name>
</gene>
<evidence type="ECO:0000313" key="2">
    <source>
        <dbReference type="Proteomes" id="UP000054516"/>
    </source>
</evidence>
<proteinExistence type="predicted"/>
<sequence>MDPSPLSQWLGGPYQVVLKEPAGEQISGILKNLVPERHLTLEKGSDRSLSGLGIPGHEC</sequence>
<organism evidence="1">
    <name type="scientific">Rosellinia necatrix</name>
    <name type="common">White root-rot fungus</name>
    <dbReference type="NCBI Taxonomy" id="77044"/>
    <lineage>
        <taxon>Eukaryota</taxon>
        <taxon>Fungi</taxon>
        <taxon>Dikarya</taxon>
        <taxon>Ascomycota</taxon>
        <taxon>Pezizomycotina</taxon>
        <taxon>Sordariomycetes</taxon>
        <taxon>Xylariomycetidae</taxon>
        <taxon>Xylariales</taxon>
        <taxon>Xylariaceae</taxon>
        <taxon>Rosellinia</taxon>
    </lineage>
</organism>